<dbReference type="InterPro" id="IPR002481">
    <property type="entry name" value="FUR"/>
</dbReference>
<dbReference type="CDD" id="cd07153">
    <property type="entry name" value="Fur_like"/>
    <property type="match status" value="1"/>
</dbReference>
<feature type="binding site" evidence="10">
    <location>
        <position position="125"/>
    </location>
    <ligand>
        <name>Fe cation</name>
        <dbReference type="ChEBI" id="CHEBI:24875"/>
    </ligand>
</feature>
<gene>
    <name evidence="12" type="ordered locus">Selsp_1002</name>
</gene>
<dbReference type="HOGENOM" id="CLU_096072_5_0_9"/>
<feature type="binding site" evidence="9">
    <location>
        <position position="93"/>
    </location>
    <ligand>
        <name>Zn(2+)</name>
        <dbReference type="ChEBI" id="CHEBI:29105"/>
    </ligand>
</feature>
<dbReference type="AlphaFoldDB" id="F4F0L4"/>
<dbReference type="GO" id="GO:0000976">
    <property type="term" value="F:transcription cis-regulatory region binding"/>
    <property type="evidence" value="ECO:0007669"/>
    <property type="project" value="TreeGrafter"/>
</dbReference>
<dbReference type="OrthoDB" id="8659436at2"/>
<evidence type="ECO:0000259" key="11">
    <source>
        <dbReference type="PROSITE" id="PS51379"/>
    </source>
</evidence>
<reference evidence="12 13" key="1">
    <citation type="submission" date="2011-04" db="EMBL/GenBank/DDBJ databases">
        <title>The complete genome of Selenomonas sputigena DSM 20758.</title>
        <authorList>
            <consortium name="US DOE Joint Genome Institute (JGI-PGF)"/>
            <person name="Lucas S."/>
            <person name="Copeland A."/>
            <person name="Lapidus A."/>
            <person name="Bruce D."/>
            <person name="Goodwin L."/>
            <person name="Pitluck S."/>
            <person name="Peters L."/>
            <person name="Kyrpides N."/>
            <person name="Mavromatis K."/>
            <person name="Ivanova N."/>
            <person name="Ovchinnikova G."/>
            <person name="Teshima H."/>
            <person name="Detter J.C."/>
            <person name="Tapia R."/>
            <person name="Han C."/>
            <person name="Land M."/>
            <person name="Hauser L."/>
            <person name="Markowitz V."/>
            <person name="Cheng J.-F."/>
            <person name="Hugenholtz P."/>
            <person name="Woyke T."/>
            <person name="Wu D."/>
            <person name="Gronow S."/>
            <person name="Wellnitz S."/>
            <person name="Schneider S."/>
            <person name="Klenk H.-P."/>
            <person name="Eisen J.A."/>
        </authorList>
    </citation>
    <scope>NUCLEOTIDE SEQUENCE [LARGE SCALE GENOMIC DNA]</scope>
    <source>
        <strain evidence="13">ATCC 35185 / DSM 20758 / VPI D19B-28</strain>
    </source>
</reference>
<evidence type="ECO:0000256" key="4">
    <source>
        <dbReference type="ARBA" id="ARBA00022491"/>
    </source>
</evidence>
<evidence type="ECO:0000256" key="1">
    <source>
        <dbReference type="ARBA" id="ARBA00004496"/>
    </source>
</evidence>
<keyword evidence="7" id="KW-0238">DNA-binding</keyword>
<evidence type="ECO:0000256" key="7">
    <source>
        <dbReference type="ARBA" id="ARBA00023125"/>
    </source>
</evidence>
<dbReference type="InterPro" id="IPR036390">
    <property type="entry name" value="WH_DNA-bd_sf"/>
</dbReference>
<dbReference type="GO" id="GO:0008270">
    <property type="term" value="F:zinc ion binding"/>
    <property type="evidence" value="ECO:0007669"/>
    <property type="project" value="TreeGrafter"/>
</dbReference>
<accession>F4F0L4</accession>
<evidence type="ECO:0000256" key="8">
    <source>
        <dbReference type="ARBA" id="ARBA00023163"/>
    </source>
</evidence>
<comment type="subcellular location">
    <subcellularLocation>
        <location evidence="1">Cytoplasm</location>
    </subcellularLocation>
</comment>
<dbReference type="InterPro" id="IPR017896">
    <property type="entry name" value="4Fe4S_Fe-S-bd"/>
</dbReference>
<dbReference type="GO" id="GO:0045892">
    <property type="term" value="P:negative regulation of DNA-templated transcription"/>
    <property type="evidence" value="ECO:0007669"/>
    <property type="project" value="TreeGrafter"/>
</dbReference>
<sequence length="142" mass="16277">MTEDHLELLRSKGYKLTPQRRAVLDAFHECDPFPTAQQLLAAVRRKHSNVSLDTIYRNLALLSNLGVIHEIYRAAGNVYEIIEPGHHHHHLVCTECGKTECIDICPMQEAYTKEAEKRGFLITGHIFEFYGICQECREKNGL</sequence>
<evidence type="ECO:0000256" key="9">
    <source>
        <dbReference type="PIRSR" id="PIRSR602481-1"/>
    </source>
</evidence>
<dbReference type="KEGG" id="ssg:Selsp_1002"/>
<feature type="binding site" evidence="9">
    <location>
        <position position="96"/>
    </location>
    <ligand>
        <name>Zn(2+)</name>
        <dbReference type="ChEBI" id="CHEBI:29105"/>
    </ligand>
</feature>
<keyword evidence="13" id="KW-1185">Reference proteome</keyword>
<feature type="binding site" evidence="10">
    <location>
        <position position="87"/>
    </location>
    <ligand>
        <name>Fe cation</name>
        <dbReference type="ChEBI" id="CHEBI:24875"/>
    </ligand>
</feature>
<comment type="cofactor">
    <cofactor evidence="9">
        <name>Zn(2+)</name>
        <dbReference type="ChEBI" id="CHEBI:29105"/>
    </cofactor>
    <text evidence="9">Binds 1 zinc ion per subunit.</text>
</comment>
<feature type="domain" description="4Fe-4S ferredoxin-type" evidence="11">
    <location>
        <begin position="84"/>
        <end position="116"/>
    </location>
</feature>
<dbReference type="PROSITE" id="PS51379">
    <property type="entry name" value="4FE4S_FER_2"/>
    <property type="match status" value="1"/>
</dbReference>
<dbReference type="EMBL" id="CP002637">
    <property type="protein sequence ID" value="AEB99962.1"/>
    <property type="molecule type" value="Genomic_DNA"/>
</dbReference>
<dbReference type="GO" id="GO:1900376">
    <property type="term" value="P:regulation of secondary metabolite biosynthetic process"/>
    <property type="evidence" value="ECO:0007669"/>
    <property type="project" value="TreeGrafter"/>
</dbReference>
<organism evidence="12 13">
    <name type="scientific">Selenomonas sputigena (strain ATCC 35185 / DSM 20758 / CCUG 44933 / VPI D19B-28)</name>
    <dbReference type="NCBI Taxonomy" id="546271"/>
    <lineage>
        <taxon>Bacteria</taxon>
        <taxon>Bacillati</taxon>
        <taxon>Bacillota</taxon>
        <taxon>Negativicutes</taxon>
        <taxon>Selenomonadales</taxon>
        <taxon>Selenomonadaceae</taxon>
        <taxon>Selenomonas</taxon>
    </lineage>
</organism>
<name>F4F0L4_SELS3</name>
<keyword evidence="10" id="KW-0408">Iron</keyword>
<dbReference type="PANTHER" id="PTHR33202">
    <property type="entry name" value="ZINC UPTAKE REGULATION PROTEIN"/>
    <property type="match status" value="1"/>
</dbReference>
<evidence type="ECO:0000256" key="10">
    <source>
        <dbReference type="PIRSR" id="PIRSR602481-2"/>
    </source>
</evidence>
<dbReference type="GO" id="GO:0003700">
    <property type="term" value="F:DNA-binding transcription factor activity"/>
    <property type="evidence" value="ECO:0007669"/>
    <property type="project" value="InterPro"/>
</dbReference>
<dbReference type="Proteomes" id="UP000011124">
    <property type="component" value="Chromosome"/>
</dbReference>
<dbReference type="InterPro" id="IPR036388">
    <property type="entry name" value="WH-like_DNA-bd_sf"/>
</dbReference>
<evidence type="ECO:0000256" key="6">
    <source>
        <dbReference type="ARBA" id="ARBA00023015"/>
    </source>
</evidence>
<protein>
    <submittedName>
        <fullName evidence="12">Ferric uptake regulator, Fur family</fullName>
    </submittedName>
</protein>
<dbReference type="Pfam" id="PF01475">
    <property type="entry name" value="FUR"/>
    <property type="match status" value="1"/>
</dbReference>
<keyword evidence="8" id="KW-0804">Transcription</keyword>
<feature type="binding site" evidence="9">
    <location>
        <position position="133"/>
    </location>
    <ligand>
        <name>Zn(2+)</name>
        <dbReference type="ChEBI" id="CHEBI:29105"/>
    </ligand>
</feature>
<evidence type="ECO:0000256" key="5">
    <source>
        <dbReference type="ARBA" id="ARBA00022833"/>
    </source>
</evidence>
<dbReference type="GO" id="GO:0005737">
    <property type="term" value="C:cytoplasm"/>
    <property type="evidence" value="ECO:0007669"/>
    <property type="project" value="UniProtKB-SubCell"/>
</dbReference>
<evidence type="ECO:0000256" key="2">
    <source>
        <dbReference type="ARBA" id="ARBA00007957"/>
    </source>
</evidence>
<keyword evidence="9" id="KW-0479">Metal-binding</keyword>
<dbReference type="InterPro" id="IPR043135">
    <property type="entry name" value="Fur_C"/>
</dbReference>
<comment type="cofactor">
    <cofactor evidence="10">
        <name>Mn(2+)</name>
        <dbReference type="ChEBI" id="CHEBI:29035"/>
    </cofactor>
    <cofactor evidence="10">
        <name>Fe(2+)</name>
        <dbReference type="ChEBI" id="CHEBI:29033"/>
    </cofactor>
    <text evidence="10">Binds 1 Mn(2+) or Fe(2+) ion per subunit.</text>
</comment>
<comment type="similarity">
    <text evidence="2">Belongs to the Fur family.</text>
</comment>
<keyword evidence="4" id="KW-0678">Repressor</keyword>
<evidence type="ECO:0000313" key="12">
    <source>
        <dbReference type="EMBL" id="AEB99962.1"/>
    </source>
</evidence>
<dbReference type="Gene3D" id="3.30.1490.190">
    <property type="match status" value="1"/>
</dbReference>
<proteinExistence type="inferred from homology"/>
<evidence type="ECO:0000313" key="13">
    <source>
        <dbReference type="Proteomes" id="UP000011124"/>
    </source>
</evidence>
<dbReference type="SUPFAM" id="SSF46785">
    <property type="entry name" value="Winged helix' DNA-binding domain"/>
    <property type="match status" value="1"/>
</dbReference>
<dbReference type="Gene3D" id="1.10.10.10">
    <property type="entry name" value="Winged helix-like DNA-binding domain superfamily/Winged helix DNA-binding domain"/>
    <property type="match status" value="1"/>
</dbReference>
<keyword evidence="3" id="KW-0963">Cytoplasm</keyword>
<dbReference type="RefSeq" id="WP_013740752.1">
    <property type="nucleotide sequence ID" value="NC_015437.1"/>
</dbReference>
<keyword evidence="6" id="KW-0805">Transcription regulation</keyword>
<evidence type="ECO:0000256" key="3">
    <source>
        <dbReference type="ARBA" id="ARBA00022490"/>
    </source>
</evidence>
<keyword evidence="5 9" id="KW-0862">Zinc</keyword>
<dbReference type="PANTHER" id="PTHR33202:SF1">
    <property type="entry name" value="FERRIC UPTAKE REGULATION PROTEIN"/>
    <property type="match status" value="1"/>
</dbReference>
<feature type="binding site" evidence="9">
    <location>
        <position position="136"/>
    </location>
    <ligand>
        <name>Zn(2+)</name>
        <dbReference type="ChEBI" id="CHEBI:29105"/>
    </ligand>
</feature>